<keyword evidence="1" id="KW-0472">Membrane</keyword>
<evidence type="ECO:0000256" key="1">
    <source>
        <dbReference type="SAM" id="Phobius"/>
    </source>
</evidence>
<feature type="domain" description="WxL Interacting Protein host binding" evidence="3">
    <location>
        <begin position="170"/>
        <end position="306"/>
    </location>
</feature>
<sequence>MNKNRILSLISIILVSIFIKPNVVLAANGAEYGVTVKYPENQLKETGERGYFDLLVEPGKEYPLTVEVHNFSKEKITVVGEARRAGTTRTGLINYRADSNESDEVAKKVNLEEELNFDNMFEVKNKKIEIEPESTKDFDIILKIPNKNFEGEILGGLYFHQEKEPSKEEKEKMIINAFSYSVPIILQTTQNKVENELSLGKVEPELRDDHPFISAEILNTQPSIIRKLKIDGKINEKKNGQTVYVRKEDSYQMAPNSVLKYGFDLQDTPIKAGNYEVILNIDADGKKYEFKKDFEIERKESKEFNESSVFLMEEDNNSYIYYVLMILLVGIIVLFIIYNQYKKKR</sequence>
<organism evidence="4 5">
    <name type="scientific">Vagococcus lutrae</name>
    <dbReference type="NCBI Taxonomy" id="81947"/>
    <lineage>
        <taxon>Bacteria</taxon>
        <taxon>Bacillati</taxon>
        <taxon>Bacillota</taxon>
        <taxon>Bacilli</taxon>
        <taxon>Lactobacillales</taxon>
        <taxon>Enterococcaceae</taxon>
        <taxon>Vagococcus</taxon>
    </lineage>
</organism>
<reference evidence="4" key="1">
    <citation type="submission" date="2023-01" db="EMBL/GenBank/DDBJ databases">
        <title>Oxazolidinone resistance genes in florfenicol resistant enterococci from beef cattle and veal calves at slaughter.</title>
        <authorList>
            <person name="Biggel M."/>
        </authorList>
    </citation>
    <scope>NUCLEOTIDE SEQUENCE</scope>
    <source>
        <strain evidence="4">K204-1</strain>
    </source>
</reference>
<keyword evidence="1" id="KW-0812">Transmembrane</keyword>
<evidence type="ECO:0000313" key="5">
    <source>
        <dbReference type="Proteomes" id="UP001179600"/>
    </source>
</evidence>
<evidence type="ECO:0000313" key="4">
    <source>
        <dbReference type="EMBL" id="WCG22443.1"/>
    </source>
</evidence>
<dbReference type="Pfam" id="PF06030">
    <property type="entry name" value="WxLIP_PGBD"/>
    <property type="match status" value="1"/>
</dbReference>
<feature type="transmembrane region" description="Helical" evidence="1">
    <location>
        <begin position="319"/>
        <end position="338"/>
    </location>
</feature>
<proteinExistence type="predicted"/>
<feature type="domain" description="WxL Interacting Protein peptidoglycan binding" evidence="2">
    <location>
        <begin position="32"/>
        <end position="160"/>
    </location>
</feature>
<evidence type="ECO:0000259" key="2">
    <source>
        <dbReference type="Pfam" id="PF06030"/>
    </source>
</evidence>
<evidence type="ECO:0000259" key="3">
    <source>
        <dbReference type="Pfam" id="PF11797"/>
    </source>
</evidence>
<dbReference type="Pfam" id="PF11797">
    <property type="entry name" value="WxLIP_HBD"/>
    <property type="match status" value="1"/>
</dbReference>
<dbReference type="Proteomes" id="UP001179600">
    <property type="component" value="Chromosome"/>
</dbReference>
<accession>A0AAF0BCA7</accession>
<dbReference type="InterPro" id="IPR021759">
    <property type="entry name" value="WxLIP_HBD"/>
</dbReference>
<dbReference type="InterPro" id="IPR010317">
    <property type="entry name" value="WxLIP_PGBD"/>
</dbReference>
<dbReference type="EMBL" id="CP116507">
    <property type="protein sequence ID" value="WCG22443.1"/>
    <property type="molecule type" value="Genomic_DNA"/>
</dbReference>
<protein>
    <submittedName>
        <fullName evidence="4">DUF916 and DUF3324 domain-containing protein</fullName>
    </submittedName>
</protein>
<dbReference type="AlphaFoldDB" id="A0AAF0BCA7"/>
<gene>
    <name evidence="4" type="ORF">PML95_08585</name>
</gene>
<dbReference type="RefSeq" id="WP_202584805.1">
    <property type="nucleotide sequence ID" value="NZ_BKBT01000001.1"/>
</dbReference>
<name>A0AAF0BCA7_9ENTE</name>
<keyword evidence="1" id="KW-1133">Transmembrane helix</keyword>